<protein>
    <submittedName>
        <fullName evidence="1">Uncharacterized protein</fullName>
    </submittedName>
</protein>
<dbReference type="Proteomes" id="UP000186917">
    <property type="component" value="Unassembled WGS sequence"/>
</dbReference>
<dbReference type="EMBL" id="FTOR01000002">
    <property type="protein sequence ID" value="SIS94943.1"/>
    <property type="molecule type" value="Genomic_DNA"/>
</dbReference>
<evidence type="ECO:0000313" key="1">
    <source>
        <dbReference type="EMBL" id="SIS94943.1"/>
    </source>
</evidence>
<proteinExistence type="predicted"/>
<name>A0A173MHK6_9BACT</name>
<evidence type="ECO:0000313" key="2">
    <source>
        <dbReference type="Proteomes" id="UP000186917"/>
    </source>
</evidence>
<gene>
    <name evidence="1" type="ORF">SAMN05421788_102266</name>
</gene>
<organism evidence="1 2">
    <name type="scientific">Filimonas lacunae</name>
    <dbReference type="NCBI Taxonomy" id="477680"/>
    <lineage>
        <taxon>Bacteria</taxon>
        <taxon>Pseudomonadati</taxon>
        <taxon>Bacteroidota</taxon>
        <taxon>Chitinophagia</taxon>
        <taxon>Chitinophagales</taxon>
        <taxon>Chitinophagaceae</taxon>
        <taxon>Filimonas</taxon>
    </lineage>
</organism>
<dbReference type="AlphaFoldDB" id="A0A173MHK6"/>
<dbReference type="OrthoDB" id="680085at2"/>
<sequence length="135" mass="15275">MKRILYLLLLTAPLISADCQKEGENCHKNILFRNESPDTVILAYQSYIPFDTVQCRLDGQKIAPGAEDKSGTRSCLENGLAGGKILDFYLLDPATYKYDGAYYNCDSLNTAYTILKEYHLTLDELRSNNFTITYP</sequence>
<reference evidence="2" key="1">
    <citation type="submission" date="2017-01" db="EMBL/GenBank/DDBJ databases">
        <authorList>
            <person name="Varghese N."/>
            <person name="Submissions S."/>
        </authorList>
    </citation>
    <scope>NUCLEOTIDE SEQUENCE [LARGE SCALE GENOMIC DNA]</scope>
    <source>
        <strain evidence="2">DSM 21054</strain>
    </source>
</reference>
<dbReference type="KEGG" id="fln:FLA_3123"/>
<dbReference type="RefSeq" id="WP_076377890.1">
    <property type="nucleotide sequence ID" value="NZ_AP017422.1"/>
</dbReference>
<dbReference type="STRING" id="477680.SAMN05421788_102266"/>
<accession>A0A173MHK6</accession>
<keyword evidence="2" id="KW-1185">Reference proteome</keyword>